<organism evidence="1 2">
    <name type="scientific">Ilex paraguariensis</name>
    <name type="common">yerba mate</name>
    <dbReference type="NCBI Taxonomy" id="185542"/>
    <lineage>
        <taxon>Eukaryota</taxon>
        <taxon>Viridiplantae</taxon>
        <taxon>Streptophyta</taxon>
        <taxon>Embryophyta</taxon>
        <taxon>Tracheophyta</taxon>
        <taxon>Spermatophyta</taxon>
        <taxon>Magnoliopsida</taxon>
        <taxon>eudicotyledons</taxon>
        <taxon>Gunneridae</taxon>
        <taxon>Pentapetalae</taxon>
        <taxon>asterids</taxon>
        <taxon>campanulids</taxon>
        <taxon>Aquifoliales</taxon>
        <taxon>Aquifoliaceae</taxon>
        <taxon>Ilex</taxon>
    </lineage>
</organism>
<gene>
    <name evidence="1" type="ORF">ILEXP_LOCUS27765</name>
</gene>
<evidence type="ECO:0000313" key="1">
    <source>
        <dbReference type="EMBL" id="CAK9159087.1"/>
    </source>
</evidence>
<evidence type="ECO:0000313" key="2">
    <source>
        <dbReference type="Proteomes" id="UP001642360"/>
    </source>
</evidence>
<accession>A0ABC8SWJ2</accession>
<reference evidence="1 2" key="1">
    <citation type="submission" date="2024-02" db="EMBL/GenBank/DDBJ databases">
        <authorList>
            <person name="Vignale AGUSTIN F."/>
            <person name="Sosa J E."/>
            <person name="Modenutti C."/>
        </authorList>
    </citation>
    <scope>NUCLEOTIDE SEQUENCE [LARGE SCALE GENOMIC DNA]</scope>
</reference>
<keyword evidence="2" id="KW-1185">Reference proteome</keyword>
<comment type="caution">
    <text evidence="1">The sequence shown here is derived from an EMBL/GenBank/DDBJ whole genome shotgun (WGS) entry which is preliminary data.</text>
</comment>
<proteinExistence type="predicted"/>
<dbReference type="EMBL" id="CAUOFW020003292">
    <property type="protein sequence ID" value="CAK9159087.1"/>
    <property type="molecule type" value="Genomic_DNA"/>
</dbReference>
<dbReference type="AlphaFoldDB" id="A0ABC8SWJ2"/>
<dbReference type="Proteomes" id="UP001642360">
    <property type="component" value="Unassembled WGS sequence"/>
</dbReference>
<name>A0ABC8SWJ2_9AQUA</name>
<sequence length="80" mass="8696">MQCLCCAENQRPHCCEIGDSGLCELDICGISSEIDSRGAEGIGLEQLIQPRNWCDSAQGKNAGQIENQGFIPLILGFLRK</sequence>
<protein>
    <submittedName>
        <fullName evidence="1">Uncharacterized protein</fullName>
    </submittedName>
</protein>